<keyword evidence="1" id="KW-0812">Transmembrane</keyword>
<comment type="caution">
    <text evidence="2">The sequence shown here is derived from an EMBL/GenBank/DDBJ whole genome shotgun (WGS) entry which is preliminary data.</text>
</comment>
<dbReference type="EMBL" id="JAPNPE010000015">
    <property type="protein sequence ID" value="MDK7394438.1"/>
    <property type="molecule type" value="Genomic_DNA"/>
</dbReference>
<evidence type="ECO:0000256" key="1">
    <source>
        <dbReference type="SAM" id="Phobius"/>
    </source>
</evidence>
<feature type="transmembrane region" description="Helical" evidence="1">
    <location>
        <begin position="134"/>
        <end position="154"/>
    </location>
</feature>
<sequence>MVQLKLWRDNMMVYYRTLFLILGIAVFLFLMAGSRKIRNKNLSFVLIALGINILVSPMALFIGGMATDSPYSTALDFWKGFFFIQGIPLFLLLIAFIWWLIRPPKVIAPRSIEKDLEQNSKSTKKKRTRGRPITALRIVIPIILVVGCLSYILYLQDITLKKSHSPNNKNTIKVVKIDSDSSHGSYPVRIKYGLWEHFDISIANEGERLDSSNVFVDWKNDYEATITLRGKESVPEVVEFNVSNKSNGPVFKKVQKVVSSFTFQKSESPNLINIIELRETIKSKGPSPSSTVRIYYGKRGSILEKYKEVTLKEMYTTDNFNINWRNDEQVQVEVIEENVVTATIVIDLSK</sequence>
<feature type="transmembrane region" description="Helical" evidence="1">
    <location>
        <begin position="42"/>
        <end position="62"/>
    </location>
</feature>
<feature type="transmembrane region" description="Helical" evidence="1">
    <location>
        <begin position="82"/>
        <end position="101"/>
    </location>
</feature>
<dbReference type="RefSeq" id="WP_041184688.1">
    <property type="nucleotide sequence ID" value="NZ_CP099450.1"/>
</dbReference>
<proteinExistence type="predicted"/>
<evidence type="ECO:0000313" key="2">
    <source>
        <dbReference type="EMBL" id="MDK7394438.1"/>
    </source>
</evidence>
<dbReference type="SUPFAM" id="SSF103473">
    <property type="entry name" value="MFS general substrate transporter"/>
    <property type="match status" value="1"/>
</dbReference>
<name>A0AAP5FUE5_9BACI</name>
<evidence type="ECO:0000313" key="3">
    <source>
        <dbReference type="Proteomes" id="UP001174229"/>
    </source>
</evidence>
<accession>A0AAP5FUE5</accession>
<organism evidence="2 3">
    <name type="scientific">Bacillus pacificus</name>
    <dbReference type="NCBI Taxonomy" id="2026187"/>
    <lineage>
        <taxon>Bacteria</taxon>
        <taxon>Bacillati</taxon>
        <taxon>Bacillota</taxon>
        <taxon>Bacilli</taxon>
        <taxon>Bacillales</taxon>
        <taxon>Bacillaceae</taxon>
        <taxon>Bacillus</taxon>
        <taxon>Bacillus cereus group</taxon>
    </lineage>
</organism>
<protein>
    <recommendedName>
        <fullName evidence="4">MFS transporter</fullName>
    </recommendedName>
</protein>
<dbReference type="Proteomes" id="UP001174229">
    <property type="component" value="Unassembled WGS sequence"/>
</dbReference>
<keyword evidence="1" id="KW-0472">Membrane</keyword>
<feature type="transmembrane region" description="Helical" evidence="1">
    <location>
        <begin position="12"/>
        <end position="30"/>
    </location>
</feature>
<dbReference type="AlphaFoldDB" id="A0AAP5FUE5"/>
<reference evidence="2" key="1">
    <citation type="submission" date="2022-11" db="EMBL/GenBank/DDBJ databases">
        <title>WGS-based characterization of Bacillus cereus isolated from food &amp; feed additives.</title>
        <authorList>
            <person name="Bogaerts B."/>
            <person name="Fraiture M.-A."/>
            <person name="Roosens N.H.C."/>
            <person name="De Keersmaecker S.C.J."/>
            <person name="Vanneste K."/>
        </authorList>
    </citation>
    <scope>NUCLEOTIDE SEQUENCE</scope>
    <source>
        <strain evidence="2">74.2</strain>
    </source>
</reference>
<dbReference type="InterPro" id="IPR036259">
    <property type="entry name" value="MFS_trans_sf"/>
</dbReference>
<evidence type="ECO:0008006" key="4">
    <source>
        <dbReference type="Google" id="ProtNLM"/>
    </source>
</evidence>
<keyword evidence="1" id="KW-1133">Transmembrane helix</keyword>
<gene>
    <name evidence="2" type="ORF">OWO78_24190</name>
</gene>